<name>A0A6J0KCA1_RAPSA</name>
<comment type="similarity">
    <text evidence="2">Belongs to the RLP family.</text>
</comment>
<dbReference type="GeneID" id="108817079"/>
<evidence type="ECO:0000256" key="7">
    <source>
        <dbReference type="ARBA" id="ARBA00022989"/>
    </source>
</evidence>
<gene>
    <name evidence="15" type="primary">LOC108817079</name>
</gene>
<dbReference type="FunFam" id="3.80.10.10:FF:000041">
    <property type="entry name" value="LRR receptor-like serine/threonine-protein kinase ERECTA"/>
    <property type="match status" value="1"/>
</dbReference>
<dbReference type="SUPFAM" id="SSF52058">
    <property type="entry name" value="L domain-like"/>
    <property type="match status" value="1"/>
</dbReference>
<dbReference type="Pfam" id="PF08263">
    <property type="entry name" value="LRRNT_2"/>
    <property type="match status" value="1"/>
</dbReference>
<dbReference type="PANTHER" id="PTHR48062">
    <property type="entry name" value="RECEPTOR-LIKE PROTEIN 14"/>
    <property type="match status" value="1"/>
</dbReference>
<keyword evidence="3" id="KW-0433">Leucine-rich repeat</keyword>
<dbReference type="InterPro" id="IPR032675">
    <property type="entry name" value="LRR_dom_sf"/>
</dbReference>
<keyword evidence="7" id="KW-1133">Transmembrane helix</keyword>
<evidence type="ECO:0000256" key="11">
    <source>
        <dbReference type="SAM" id="SignalP"/>
    </source>
</evidence>
<evidence type="ECO:0000259" key="12">
    <source>
        <dbReference type="Pfam" id="PF08263"/>
    </source>
</evidence>
<dbReference type="Pfam" id="PF00560">
    <property type="entry name" value="LRR_1"/>
    <property type="match status" value="2"/>
</dbReference>
<evidence type="ECO:0000313" key="15">
    <source>
        <dbReference type="RefSeq" id="XP_018445183.1"/>
    </source>
</evidence>
<evidence type="ECO:0000256" key="9">
    <source>
        <dbReference type="ARBA" id="ARBA00023170"/>
    </source>
</evidence>
<evidence type="ECO:0000259" key="13">
    <source>
        <dbReference type="Pfam" id="PF23598"/>
    </source>
</evidence>
<protein>
    <submittedName>
        <fullName evidence="15">Receptor-like protein 15</fullName>
    </submittedName>
</protein>
<proteinExistence type="inferred from homology"/>
<dbReference type="InterPro" id="IPR001611">
    <property type="entry name" value="Leu-rich_rpt"/>
</dbReference>
<feature type="signal peptide" evidence="11">
    <location>
        <begin position="1"/>
        <end position="24"/>
    </location>
</feature>
<dbReference type="AlphaFoldDB" id="A0A6J0KCA1"/>
<evidence type="ECO:0000256" key="2">
    <source>
        <dbReference type="ARBA" id="ARBA00009592"/>
    </source>
</evidence>
<dbReference type="OrthoDB" id="1738872at2759"/>
<keyword evidence="14" id="KW-1185">Reference proteome</keyword>
<reference evidence="15" key="2">
    <citation type="submission" date="2025-08" db="UniProtKB">
        <authorList>
            <consortium name="RefSeq"/>
        </authorList>
    </citation>
    <scope>IDENTIFICATION</scope>
    <source>
        <tissue evidence="15">Leaf</tissue>
    </source>
</reference>
<keyword evidence="8" id="KW-0472">Membrane</keyword>
<keyword evidence="6" id="KW-0677">Repeat</keyword>
<dbReference type="Pfam" id="PF23598">
    <property type="entry name" value="LRR_14"/>
    <property type="match status" value="1"/>
</dbReference>
<dbReference type="Proteomes" id="UP000504610">
    <property type="component" value="Chromosome 7"/>
</dbReference>
<dbReference type="InterPro" id="IPR055414">
    <property type="entry name" value="LRR_R13L4/SHOC2-like"/>
</dbReference>
<evidence type="ECO:0000256" key="6">
    <source>
        <dbReference type="ARBA" id="ARBA00022737"/>
    </source>
</evidence>
<dbReference type="PANTHER" id="PTHR48062:SF14">
    <property type="entry name" value="LEUCINE-RICH REPEAT-CONTAINING N-TERMINAL PLANT-TYPE DOMAIN-CONTAINING PROTEIN"/>
    <property type="match status" value="1"/>
</dbReference>
<dbReference type="InterPro" id="IPR051502">
    <property type="entry name" value="RLP_Defense_Trigger"/>
</dbReference>
<keyword evidence="9" id="KW-0675">Receptor</keyword>
<feature type="chain" id="PRO_5026943368" evidence="11">
    <location>
        <begin position="25"/>
        <end position="362"/>
    </location>
</feature>
<evidence type="ECO:0000256" key="3">
    <source>
        <dbReference type="ARBA" id="ARBA00022614"/>
    </source>
</evidence>
<evidence type="ECO:0000256" key="5">
    <source>
        <dbReference type="ARBA" id="ARBA00022729"/>
    </source>
</evidence>
<evidence type="ECO:0000256" key="8">
    <source>
        <dbReference type="ARBA" id="ARBA00023136"/>
    </source>
</evidence>
<evidence type="ECO:0000256" key="1">
    <source>
        <dbReference type="ARBA" id="ARBA00004251"/>
    </source>
</evidence>
<evidence type="ECO:0000256" key="10">
    <source>
        <dbReference type="ARBA" id="ARBA00023180"/>
    </source>
</evidence>
<evidence type="ECO:0000313" key="14">
    <source>
        <dbReference type="Proteomes" id="UP000504610"/>
    </source>
</evidence>
<dbReference type="Gene3D" id="3.80.10.10">
    <property type="entry name" value="Ribonuclease Inhibitor"/>
    <property type="match status" value="2"/>
</dbReference>
<accession>A0A6J0KCA1</accession>
<dbReference type="RefSeq" id="XP_018445183.1">
    <property type="nucleotide sequence ID" value="XM_018589681.2"/>
</dbReference>
<dbReference type="PRINTS" id="PR00019">
    <property type="entry name" value="LEURICHRPT"/>
</dbReference>
<organism evidence="14 15">
    <name type="scientific">Raphanus sativus</name>
    <name type="common">Radish</name>
    <name type="synonym">Raphanus raphanistrum var. sativus</name>
    <dbReference type="NCBI Taxonomy" id="3726"/>
    <lineage>
        <taxon>Eukaryota</taxon>
        <taxon>Viridiplantae</taxon>
        <taxon>Streptophyta</taxon>
        <taxon>Embryophyta</taxon>
        <taxon>Tracheophyta</taxon>
        <taxon>Spermatophyta</taxon>
        <taxon>Magnoliopsida</taxon>
        <taxon>eudicotyledons</taxon>
        <taxon>Gunneridae</taxon>
        <taxon>Pentapetalae</taxon>
        <taxon>rosids</taxon>
        <taxon>malvids</taxon>
        <taxon>Brassicales</taxon>
        <taxon>Brassicaceae</taxon>
        <taxon>Brassiceae</taxon>
        <taxon>Raphanus</taxon>
    </lineage>
</organism>
<keyword evidence="10" id="KW-0325">Glycoprotein</keyword>
<keyword evidence="5 11" id="KW-0732">Signal</keyword>
<feature type="domain" description="Leucine-rich repeat-containing N-terminal plant-type" evidence="12">
    <location>
        <begin position="31"/>
        <end position="76"/>
    </location>
</feature>
<comment type="subcellular location">
    <subcellularLocation>
        <location evidence="1">Cell membrane</location>
        <topology evidence="1">Single-pass type I membrane protein</topology>
    </subcellularLocation>
</comment>
<sequence length="362" mass="40442">MEGKLFLKQYLIWVMILLLGQLHGYKSCILKERNALLDLKKFLISTTEGGQSEPVLPTWTNDTTSDCCQWERVKCNSTSGRILELSIRGLNLKESSLLNLSLLHPFEEVQSLDLSESKFGGFFDGAEVYKSLSRLRNLEILDLSSNKFNSSIFAFLNAATSLTTLLLQGNNMNSPFPAKELSPLVKLKFLDLSGNGFSGSMELQGICKLKNLQELDLSQNNLVGEFPLCLTVLTGLRVLDLSSNQMTGKLPSSLANLESLEYFSLFDNNFEGFFSLESLANLSMLKVFGVNSRSNSFQVVSEGSWKPKFQLNAIALWSCNLEKLPHFLLHQKDLRLVDLSDNNISGQFPSWLLATRRVASQG</sequence>
<feature type="domain" description="Disease resistance R13L4/SHOC-2-like LRR" evidence="13">
    <location>
        <begin position="162"/>
        <end position="292"/>
    </location>
</feature>
<dbReference type="KEGG" id="rsz:108817079"/>
<dbReference type="InterPro" id="IPR013210">
    <property type="entry name" value="LRR_N_plant-typ"/>
</dbReference>
<dbReference type="GO" id="GO:0005886">
    <property type="term" value="C:plasma membrane"/>
    <property type="evidence" value="ECO:0007669"/>
    <property type="project" value="UniProtKB-SubCell"/>
</dbReference>
<keyword evidence="4" id="KW-0812">Transmembrane</keyword>
<reference evidence="14" key="1">
    <citation type="journal article" date="2019" name="Database">
        <title>The radish genome database (RadishGD): an integrated information resource for radish genomics.</title>
        <authorList>
            <person name="Yu H.J."/>
            <person name="Baek S."/>
            <person name="Lee Y.J."/>
            <person name="Cho A."/>
            <person name="Mun J.H."/>
        </authorList>
    </citation>
    <scope>NUCLEOTIDE SEQUENCE [LARGE SCALE GENOMIC DNA]</scope>
    <source>
        <strain evidence="14">cv. WK10039</strain>
    </source>
</reference>
<evidence type="ECO:0000256" key="4">
    <source>
        <dbReference type="ARBA" id="ARBA00022692"/>
    </source>
</evidence>